<gene>
    <name evidence="5" type="ORF">H6G97_09975</name>
</gene>
<dbReference type="InterPro" id="IPR051465">
    <property type="entry name" value="Cell_Envelope_Struct_Comp"/>
</dbReference>
<evidence type="ECO:0000256" key="1">
    <source>
        <dbReference type="ARBA" id="ARBA00008769"/>
    </source>
</evidence>
<dbReference type="Pfam" id="PF00395">
    <property type="entry name" value="SLH"/>
    <property type="match status" value="1"/>
</dbReference>
<sequence length="538" mass="57477">MQKFWKYLLVSPAVCAVMLFFNTATFAGETSSTSEINQPQVLANPDTKVENIAPDQPMAQVTSVSQFSDVQPTDWAFQALQSLVERYGCIAGYPNSTYRGNRALTRYEFAAGLNACLDRVNELIATATGDLVSKQDLATLQKLQEDYSAELATLRGRVDAVEARSAELEANQFSTTTKLQGQVVAVISDVLSGNTVNGAEITDENTTLGVRARVEFVTSFTGQDTLFTRIQANNILSPNIGTPEGNLFFAGDGTTDAAIDALFYRFPLGERTEVIAIANAGAADDLTTTVNIFDGDGAFGALSTFGTRNPIYYQIGGAGLGVTHEFSDKLALSLGYLSGTANDPTPNNGLFNGSYGALAQLTVKPSDRITIGLTYINSYNQPLLTGSNAANLAPLDLDGDGTLDSRFSSNSYGVQASIGITENIVLGGWAGYTNSRTLNGNRGEVDIWNYAVTLGFPDLGKEGNLAGIIAGVEPRLTSSNIAGLDSDPDTSYHIEAFYQYKLSDNITITPGVIWLTSPDHNNNNDDVVIGALRTTFSF</sequence>
<dbReference type="NCBIfam" id="NF033921">
    <property type="entry name" value="por_somb"/>
    <property type="match status" value="1"/>
</dbReference>
<dbReference type="InterPro" id="IPR038673">
    <property type="entry name" value="OprB_sf"/>
</dbReference>
<feature type="chain" id="PRO_5044972715" evidence="2">
    <location>
        <begin position="28"/>
        <end position="538"/>
    </location>
</feature>
<evidence type="ECO:0000259" key="4">
    <source>
        <dbReference type="PROSITE" id="PS51272"/>
    </source>
</evidence>
<dbReference type="InterPro" id="IPR007049">
    <property type="entry name" value="Carb-sel_porin_OprB"/>
</dbReference>
<dbReference type="PROSITE" id="PS51272">
    <property type="entry name" value="SLH"/>
    <property type="match status" value="1"/>
</dbReference>
<dbReference type="PANTHER" id="PTHR43308">
    <property type="entry name" value="OUTER MEMBRANE PROTEIN ALPHA-RELATED"/>
    <property type="match status" value="1"/>
</dbReference>
<dbReference type="PANTHER" id="PTHR43308:SF1">
    <property type="entry name" value="OUTER MEMBRANE PROTEIN ALPHA"/>
    <property type="match status" value="1"/>
</dbReference>
<feature type="domain" description="SLH" evidence="4">
    <location>
        <begin position="63"/>
        <end position="127"/>
    </location>
</feature>
<protein>
    <submittedName>
        <fullName evidence="5">Iron uptake porin</fullName>
    </submittedName>
</protein>
<evidence type="ECO:0000256" key="2">
    <source>
        <dbReference type="RuleBase" id="RU363072"/>
    </source>
</evidence>
<evidence type="ECO:0000313" key="6">
    <source>
        <dbReference type="Proteomes" id="UP000623440"/>
    </source>
</evidence>
<dbReference type="RefSeq" id="WP_190940448.1">
    <property type="nucleotide sequence ID" value="NZ_JACJSI010000014.1"/>
</dbReference>
<organism evidence="5 6">
    <name type="scientific">Nostoc flagelliforme FACHB-838</name>
    <dbReference type="NCBI Taxonomy" id="2692904"/>
    <lineage>
        <taxon>Bacteria</taxon>
        <taxon>Bacillati</taxon>
        <taxon>Cyanobacteriota</taxon>
        <taxon>Cyanophyceae</taxon>
        <taxon>Nostocales</taxon>
        <taxon>Nostocaceae</taxon>
        <taxon>Nostoc</taxon>
    </lineage>
</organism>
<feature type="signal peptide" evidence="2">
    <location>
        <begin position="1"/>
        <end position="27"/>
    </location>
</feature>
<keyword evidence="2" id="KW-0732">Signal</keyword>
<proteinExistence type="inferred from homology"/>
<dbReference type="Pfam" id="PF04966">
    <property type="entry name" value="OprB"/>
    <property type="match status" value="1"/>
</dbReference>
<keyword evidence="3" id="KW-0175">Coiled coil</keyword>
<reference evidence="5 6" key="1">
    <citation type="journal article" date="2020" name="ISME J.">
        <title>Comparative genomics reveals insights into cyanobacterial evolution and habitat adaptation.</title>
        <authorList>
            <person name="Chen M.Y."/>
            <person name="Teng W.K."/>
            <person name="Zhao L."/>
            <person name="Hu C.X."/>
            <person name="Zhou Y.K."/>
            <person name="Han B.P."/>
            <person name="Song L.R."/>
            <person name="Shu W.S."/>
        </authorList>
    </citation>
    <scope>NUCLEOTIDE SEQUENCE [LARGE SCALE GENOMIC DNA]</scope>
    <source>
        <strain evidence="5 6">FACHB-838</strain>
    </source>
</reference>
<dbReference type="Gene3D" id="2.40.160.180">
    <property type="entry name" value="Carbohydrate-selective porin OprB"/>
    <property type="match status" value="1"/>
</dbReference>
<name>A0ABR8DNX8_9NOSO</name>
<evidence type="ECO:0000313" key="5">
    <source>
        <dbReference type="EMBL" id="MBD2529875.1"/>
    </source>
</evidence>
<dbReference type="InterPro" id="IPR047684">
    <property type="entry name" value="Por_som-like"/>
</dbReference>
<comment type="similarity">
    <text evidence="1 2">Belongs to the OprB family.</text>
</comment>
<feature type="coiled-coil region" evidence="3">
    <location>
        <begin position="144"/>
        <end position="171"/>
    </location>
</feature>
<keyword evidence="6" id="KW-1185">Reference proteome</keyword>
<comment type="caution">
    <text evidence="5">The sequence shown here is derived from an EMBL/GenBank/DDBJ whole genome shotgun (WGS) entry which is preliminary data.</text>
</comment>
<accession>A0ABR8DNX8</accession>
<dbReference type="Proteomes" id="UP000623440">
    <property type="component" value="Unassembled WGS sequence"/>
</dbReference>
<evidence type="ECO:0000256" key="3">
    <source>
        <dbReference type="SAM" id="Coils"/>
    </source>
</evidence>
<dbReference type="EMBL" id="JACJSI010000014">
    <property type="protein sequence ID" value="MBD2529875.1"/>
    <property type="molecule type" value="Genomic_DNA"/>
</dbReference>
<dbReference type="InterPro" id="IPR001119">
    <property type="entry name" value="SLH_dom"/>
</dbReference>